<reference evidence="8" key="1">
    <citation type="journal article" date="2019" name="Int. J. Syst. Evol. Microbiol.">
        <title>The Global Catalogue of Microorganisms (GCM) 10K type strain sequencing project: providing services to taxonomists for standard genome sequencing and annotation.</title>
        <authorList>
            <consortium name="The Broad Institute Genomics Platform"/>
            <consortium name="The Broad Institute Genome Sequencing Center for Infectious Disease"/>
            <person name="Wu L."/>
            <person name="Ma J."/>
        </authorList>
    </citation>
    <scope>NUCLEOTIDE SEQUENCE [LARGE SCALE GENOMIC DNA]</scope>
    <source>
        <strain evidence="8">CGMCC 1.12702</strain>
    </source>
</reference>
<feature type="domain" description="HTH lysR-type" evidence="6">
    <location>
        <begin position="2"/>
        <end position="59"/>
    </location>
</feature>
<evidence type="ECO:0000256" key="1">
    <source>
        <dbReference type="ARBA" id="ARBA00009437"/>
    </source>
</evidence>
<evidence type="ECO:0000256" key="2">
    <source>
        <dbReference type="ARBA" id="ARBA00023015"/>
    </source>
</evidence>
<evidence type="ECO:0000259" key="6">
    <source>
        <dbReference type="PROSITE" id="PS50931"/>
    </source>
</evidence>
<keyword evidence="5" id="KW-0804">Transcription</keyword>
<dbReference type="Gene3D" id="3.40.190.10">
    <property type="entry name" value="Periplasmic binding protein-like II"/>
    <property type="match status" value="2"/>
</dbReference>
<evidence type="ECO:0000313" key="7">
    <source>
        <dbReference type="EMBL" id="MFD1950344.1"/>
    </source>
</evidence>
<dbReference type="EMBL" id="JBHUGS010000002">
    <property type="protein sequence ID" value="MFD1950344.1"/>
    <property type="molecule type" value="Genomic_DNA"/>
</dbReference>
<proteinExistence type="inferred from homology"/>
<organism evidence="7 8">
    <name type="scientific">Sphingomonas arantia</name>
    <dbReference type="NCBI Taxonomy" id="1460676"/>
    <lineage>
        <taxon>Bacteria</taxon>
        <taxon>Pseudomonadati</taxon>
        <taxon>Pseudomonadota</taxon>
        <taxon>Alphaproteobacteria</taxon>
        <taxon>Sphingomonadales</taxon>
        <taxon>Sphingomonadaceae</taxon>
        <taxon>Sphingomonas</taxon>
    </lineage>
</organism>
<keyword evidence="3" id="KW-0238">DNA-binding</keyword>
<dbReference type="PANTHER" id="PTHR30346">
    <property type="entry name" value="TRANSCRIPTIONAL DUAL REGULATOR HCAR-RELATED"/>
    <property type="match status" value="1"/>
</dbReference>
<dbReference type="Gene3D" id="1.10.10.10">
    <property type="entry name" value="Winged helix-like DNA-binding domain superfamily/Winged helix DNA-binding domain"/>
    <property type="match status" value="1"/>
</dbReference>
<keyword evidence="8" id="KW-1185">Reference proteome</keyword>
<keyword evidence="4" id="KW-0010">Activator</keyword>
<name>A0ABW4TY71_9SPHN</name>
<dbReference type="InterPro" id="IPR036390">
    <property type="entry name" value="WH_DNA-bd_sf"/>
</dbReference>
<protein>
    <submittedName>
        <fullName evidence="7">Hydrogen peroxide-inducible genes activator</fullName>
    </submittedName>
</protein>
<evidence type="ECO:0000256" key="3">
    <source>
        <dbReference type="ARBA" id="ARBA00023125"/>
    </source>
</evidence>
<dbReference type="CDD" id="cd08411">
    <property type="entry name" value="PBP2_OxyR"/>
    <property type="match status" value="1"/>
</dbReference>
<gene>
    <name evidence="7" type="ORF">ACFSGX_06145</name>
</gene>
<sequence>MPSLRQLQYLVTLADTGSFVQAARLIRVSQPTLSQQIKALEERLGAQLVDRTMTGAVLTPVGRSIVTRARHVLGQVRDIQALAAGSAGGMTGTLRLGTTPTLGPYLLSPIIADLHRAAPGLRLYVREGIPDRQALALSRGDLDVVLGPLPIAGDDLVVEPLFREPLHLVSAVDSEFAGAGTVERARLSGQTLLSLDTRHHLHRQAANIAADLGLVLSRDYEGTSLESLHQMVASGLGLSIIPGLYLASDVGGSAGLAVLNVAGWNEHRSVALAWRKASSMDQAFGLIADHVRRAAARAWDPPTSRR</sequence>
<dbReference type="Pfam" id="PF03466">
    <property type="entry name" value="LysR_substrate"/>
    <property type="match status" value="1"/>
</dbReference>
<dbReference type="InterPro" id="IPR000847">
    <property type="entry name" value="LysR_HTH_N"/>
</dbReference>
<dbReference type="RefSeq" id="WP_380928365.1">
    <property type="nucleotide sequence ID" value="NZ_JBHUGS010000002.1"/>
</dbReference>
<accession>A0ABW4TY71</accession>
<comment type="similarity">
    <text evidence="1">Belongs to the LysR transcriptional regulatory family.</text>
</comment>
<dbReference type="InterPro" id="IPR005119">
    <property type="entry name" value="LysR_subst-bd"/>
</dbReference>
<evidence type="ECO:0000313" key="8">
    <source>
        <dbReference type="Proteomes" id="UP001597400"/>
    </source>
</evidence>
<dbReference type="Proteomes" id="UP001597400">
    <property type="component" value="Unassembled WGS sequence"/>
</dbReference>
<dbReference type="PRINTS" id="PR00039">
    <property type="entry name" value="HTHLYSR"/>
</dbReference>
<evidence type="ECO:0000256" key="4">
    <source>
        <dbReference type="ARBA" id="ARBA00023159"/>
    </source>
</evidence>
<dbReference type="PANTHER" id="PTHR30346:SF26">
    <property type="entry name" value="HYDROGEN PEROXIDE-INDUCIBLE GENES ACTIVATOR"/>
    <property type="match status" value="1"/>
</dbReference>
<keyword evidence="2" id="KW-0805">Transcription regulation</keyword>
<dbReference type="PROSITE" id="PS50931">
    <property type="entry name" value="HTH_LYSR"/>
    <property type="match status" value="1"/>
</dbReference>
<dbReference type="InterPro" id="IPR036388">
    <property type="entry name" value="WH-like_DNA-bd_sf"/>
</dbReference>
<dbReference type="Pfam" id="PF00126">
    <property type="entry name" value="HTH_1"/>
    <property type="match status" value="1"/>
</dbReference>
<dbReference type="SUPFAM" id="SSF46785">
    <property type="entry name" value="Winged helix' DNA-binding domain"/>
    <property type="match status" value="1"/>
</dbReference>
<evidence type="ECO:0000256" key="5">
    <source>
        <dbReference type="ARBA" id="ARBA00023163"/>
    </source>
</evidence>
<dbReference type="SUPFAM" id="SSF53850">
    <property type="entry name" value="Periplasmic binding protein-like II"/>
    <property type="match status" value="1"/>
</dbReference>
<comment type="caution">
    <text evidence="7">The sequence shown here is derived from an EMBL/GenBank/DDBJ whole genome shotgun (WGS) entry which is preliminary data.</text>
</comment>